<accession>A0A4P9VSP6</accession>
<comment type="caution">
    <text evidence="3">The sequence shown here is derived from an EMBL/GenBank/DDBJ whole genome shotgun (WGS) entry which is preliminary data.</text>
</comment>
<feature type="chain" id="PRO_5020711923" evidence="2">
    <location>
        <begin position="23"/>
        <end position="338"/>
    </location>
</feature>
<proteinExistence type="predicted"/>
<evidence type="ECO:0000256" key="1">
    <source>
        <dbReference type="SAM" id="MobiDB-lite"/>
    </source>
</evidence>
<sequence>MQFLIKSTLVSCLLSMSCFVFADSLELSNGDQISGTIKYLDQEVLVIKTPYATIQLNWSKVKKIETKKPVTLLTHSGETIHGKLLADGKNHKLQQGNGQVIEFAELRGIDQMYPQEKKSKPFKFSGKALAFAELKEGNTESKELKLDLNLNLVHGMNRHRLELESERAEKNERLTEDKLEANYNYDRFLDEHWFANTYLSYEEDGLKNLNERTTLGFGLGYQFFNTPLHRFSVEGGLARVWSRYRDAGDSHVDVFRWATDYEKATVFLDKLSFFHKHELLIPRTEGNKLLFESETGLEYKLPYNISAVVQYELDYDNEPDEGKHKRDSAVSVGLGYSW</sequence>
<dbReference type="EMBL" id="NDXW01000001">
    <property type="protein sequence ID" value="RDH45394.1"/>
    <property type="molecule type" value="Genomic_DNA"/>
</dbReference>
<keyword evidence="2" id="KW-0732">Signal</keyword>
<dbReference type="PROSITE" id="PS51257">
    <property type="entry name" value="PROKAR_LIPOPROTEIN"/>
    <property type="match status" value="1"/>
</dbReference>
<dbReference type="RefSeq" id="WP_038289356.1">
    <property type="nucleotide sequence ID" value="NZ_JAEVHG010000001.1"/>
</dbReference>
<keyword evidence="4" id="KW-1185">Reference proteome</keyword>
<organism evidence="3 4">
    <name type="scientific">Zooshikella ganghwensis</name>
    <dbReference type="NCBI Taxonomy" id="202772"/>
    <lineage>
        <taxon>Bacteria</taxon>
        <taxon>Pseudomonadati</taxon>
        <taxon>Pseudomonadota</taxon>
        <taxon>Gammaproteobacteria</taxon>
        <taxon>Oceanospirillales</taxon>
        <taxon>Zooshikellaceae</taxon>
        <taxon>Zooshikella</taxon>
    </lineage>
</organism>
<protein>
    <submittedName>
        <fullName evidence="3">DUF481 domain-containing protein</fullName>
    </submittedName>
</protein>
<gene>
    <name evidence="3" type="ORF">B9G39_19145</name>
</gene>
<evidence type="ECO:0000313" key="4">
    <source>
        <dbReference type="Proteomes" id="UP000257039"/>
    </source>
</evidence>
<dbReference type="InterPro" id="IPR007433">
    <property type="entry name" value="DUF481"/>
</dbReference>
<dbReference type="Proteomes" id="UP000257039">
    <property type="component" value="Unassembled WGS sequence"/>
</dbReference>
<feature type="region of interest" description="Disordered" evidence="1">
    <location>
        <begin position="318"/>
        <end position="338"/>
    </location>
</feature>
<feature type="signal peptide" evidence="2">
    <location>
        <begin position="1"/>
        <end position="22"/>
    </location>
</feature>
<dbReference type="Pfam" id="PF04338">
    <property type="entry name" value="DUF481"/>
    <property type="match status" value="1"/>
</dbReference>
<dbReference type="AlphaFoldDB" id="A0A4P9VSP6"/>
<evidence type="ECO:0000256" key="2">
    <source>
        <dbReference type="SAM" id="SignalP"/>
    </source>
</evidence>
<reference evidence="3 4" key="1">
    <citation type="submission" date="2017-04" db="EMBL/GenBank/DDBJ databases">
        <title>Draft genome sequence of Zooshikella ganghwensis VG4 isolated from Red Sea sediments.</title>
        <authorList>
            <person name="Rehman Z."/>
            <person name="Alam I."/>
            <person name="Kamau A."/>
            <person name="Bajic V."/>
            <person name="Leiknes T."/>
        </authorList>
    </citation>
    <scope>NUCLEOTIDE SEQUENCE [LARGE SCALE GENOMIC DNA]</scope>
    <source>
        <strain evidence="3 4">VG4</strain>
    </source>
</reference>
<evidence type="ECO:0000313" key="3">
    <source>
        <dbReference type="EMBL" id="RDH45394.1"/>
    </source>
</evidence>
<name>A0A4P9VSP6_9GAMM</name>